<sequence length="98" mass="12380">MPHDYRLKYVMEYNEMAKREIEQTFEFSKRRFYGLMKKRIIWSSEFDLFMKRTKNIWSTIIRQHVDSWSKILIYRLENFNDDMNRKIKNQKRDTIKCE</sequence>
<reference evidence="2 3" key="1">
    <citation type="journal article" date="2012" name="Nat. Genet.">
        <title>Plasmodium cynomolgi genome sequences provide insight into Plasmodium vivax and the monkey malaria clade.</title>
        <authorList>
            <person name="Tachibana S."/>
            <person name="Sullivan S.A."/>
            <person name="Kawai S."/>
            <person name="Nakamura S."/>
            <person name="Kim H.R."/>
            <person name="Goto N."/>
            <person name="Arisue N."/>
            <person name="Palacpac N.M.Q."/>
            <person name="Honma H."/>
            <person name="Yagi M."/>
            <person name="Tougan T."/>
            <person name="Katakai Y."/>
            <person name="Kaneko O."/>
            <person name="Mita T."/>
            <person name="Kita K."/>
            <person name="Yasutomi Y."/>
            <person name="Sutton P.L."/>
            <person name="Shakhbatyan R."/>
            <person name="Horii T."/>
            <person name="Yasunaga T."/>
            <person name="Barnwell J.W."/>
            <person name="Escalante A.A."/>
            <person name="Carlton J.M."/>
            <person name="Tanabe K."/>
        </authorList>
    </citation>
    <scope>NUCLEOTIDE SEQUENCE [LARGE SCALE GENOMIC DNA]</scope>
    <source>
        <strain evidence="2 3">B</strain>
    </source>
</reference>
<dbReference type="RefSeq" id="XP_004221228.1">
    <property type="nucleotide sequence ID" value="XM_004221180.1"/>
</dbReference>
<organism evidence="2 3">
    <name type="scientific">Plasmodium cynomolgi (strain B)</name>
    <dbReference type="NCBI Taxonomy" id="1120755"/>
    <lineage>
        <taxon>Eukaryota</taxon>
        <taxon>Sar</taxon>
        <taxon>Alveolata</taxon>
        <taxon>Apicomplexa</taxon>
        <taxon>Aconoidasida</taxon>
        <taxon>Haemosporida</taxon>
        <taxon>Plasmodiidae</taxon>
        <taxon>Plasmodium</taxon>
        <taxon>Plasmodium (Plasmodium)</taxon>
    </lineage>
</organism>
<evidence type="ECO:0000313" key="3">
    <source>
        <dbReference type="Proteomes" id="UP000006319"/>
    </source>
</evidence>
<feature type="domain" description="Plasmodium RESA N-terminal" evidence="1">
    <location>
        <begin position="1"/>
        <end position="68"/>
    </location>
</feature>
<accession>K6UCQ9</accession>
<dbReference type="InterPro" id="IPR019111">
    <property type="entry name" value="PRESA_N"/>
</dbReference>
<dbReference type="Proteomes" id="UP000006319">
    <property type="component" value="Chromosome 5"/>
</dbReference>
<dbReference type="GeneID" id="14691670"/>
<dbReference type="InterPro" id="IPR044885">
    <property type="entry name" value="PRESA_N_sf"/>
</dbReference>
<name>K6UCQ9_PLACD</name>
<dbReference type="VEuPathDB" id="PlasmoDB:PCYB_052990"/>
<proteinExistence type="predicted"/>
<dbReference type="KEGG" id="pcy:PCYB_052990"/>
<dbReference type="AlphaFoldDB" id="K6UCQ9"/>
<dbReference type="OrthoDB" id="383384at2759"/>
<dbReference type="EMBL" id="DF157097">
    <property type="protein sequence ID" value="GAB65281.1"/>
    <property type="molecule type" value="Genomic_DNA"/>
</dbReference>
<protein>
    <submittedName>
        <fullName evidence="2">RAD protein</fullName>
    </submittedName>
</protein>
<evidence type="ECO:0000313" key="2">
    <source>
        <dbReference type="EMBL" id="GAB65281.1"/>
    </source>
</evidence>
<dbReference type="Pfam" id="PF09687">
    <property type="entry name" value="PRESAN"/>
    <property type="match status" value="1"/>
</dbReference>
<keyword evidence="3" id="KW-1185">Reference proteome</keyword>
<dbReference type="Gene3D" id="6.10.280.180">
    <property type="entry name" value="Plasmodium RESA, N-terminal helical domain"/>
    <property type="match status" value="1"/>
</dbReference>
<gene>
    <name evidence="2" type="ORF">PCYB_052990</name>
</gene>
<evidence type="ECO:0000259" key="1">
    <source>
        <dbReference type="Pfam" id="PF09687"/>
    </source>
</evidence>